<feature type="compositionally biased region" description="Polar residues" evidence="1">
    <location>
        <begin position="74"/>
        <end position="84"/>
    </location>
</feature>
<evidence type="ECO:0000313" key="4">
    <source>
        <dbReference type="EMBL" id="KAG7547072.1"/>
    </source>
</evidence>
<dbReference type="OrthoDB" id="1936515at2759"/>
<dbReference type="EMBL" id="JAEFBJ010000012">
    <property type="protein sequence ID" value="KAG7547072.1"/>
    <property type="molecule type" value="Genomic_DNA"/>
</dbReference>
<evidence type="ECO:0000259" key="3">
    <source>
        <dbReference type="PROSITE" id="PS50811"/>
    </source>
</evidence>
<accession>A0A8T1YM39</accession>
<dbReference type="GO" id="GO:0043565">
    <property type="term" value="F:sequence-specific DNA binding"/>
    <property type="evidence" value="ECO:0007669"/>
    <property type="project" value="InterPro"/>
</dbReference>
<keyword evidence="2" id="KW-1133">Transmembrane helix</keyword>
<sequence length="364" mass="41042">MSNETRDLYNYQYPSSFSLHEIMNLPTSNPSSYGNISSQNGLDPSTYSFTDCLQSSPGAYESLLQKSFGLSPSSSEVFNSSIDQEANRDVTNDVINGGACNESETRVSASNSSSSEAEHPGEDSGKSRRKRELAGEEDQSSKKVGKTKKNEVKKQREPRVSFMTKSEVDHLEDGYRWRKYGQKAVKNSPYPRYLLFFFSFFLFCIFVYSLFSLTQKSCKKNSEHYSVTDNSQCKRKYRSYYRCTTQRCNVKKRVERSFQDPTVVITTYEGQHNHPIPTNLRGSSAAAAMFSADLMTPRSFAHDMFRTAAYTNGGSAAAALDYGYGQSGYGSVNANPSSHQEYHQGGEYELLREIFPSIFFKQEP</sequence>
<evidence type="ECO:0000313" key="5">
    <source>
        <dbReference type="Proteomes" id="UP000694251"/>
    </source>
</evidence>
<dbReference type="InterPro" id="IPR044810">
    <property type="entry name" value="WRKY_plant"/>
</dbReference>
<dbReference type="Proteomes" id="UP000694251">
    <property type="component" value="Chromosome 12"/>
</dbReference>
<evidence type="ECO:0000256" key="2">
    <source>
        <dbReference type="SAM" id="Phobius"/>
    </source>
</evidence>
<dbReference type="InterPro" id="IPR003657">
    <property type="entry name" value="WRKY_dom"/>
</dbReference>
<evidence type="ECO:0000256" key="1">
    <source>
        <dbReference type="SAM" id="MobiDB-lite"/>
    </source>
</evidence>
<dbReference type="PANTHER" id="PTHR31221">
    <property type="entry name" value="WRKY TRANSCRIPTION FACTOR PROTEIN 1-RELATED"/>
    <property type="match status" value="1"/>
</dbReference>
<reference evidence="4 5" key="1">
    <citation type="submission" date="2020-12" db="EMBL/GenBank/DDBJ databases">
        <title>Concerted genomic and epigenomic changes stabilize Arabidopsis allopolyploids.</title>
        <authorList>
            <person name="Chen Z."/>
        </authorList>
    </citation>
    <scope>NUCLEOTIDE SEQUENCE [LARGE SCALE GENOMIC DNA]</scope>
    <source>
        <strain evidence="4">As9502</strain>
        <tissue evidence="4">Leaf</tissue>
    </source>
</reference>
<feature type="compositionally biased region" description="Basic and acidic residues" evidence="1">
    <location>
        <begin position="116"/>
        <end position="126"/>
    </location>
</feature>
<feature type="compositionally biased region" description="Basic and acidic residues" evidence="1">
    <location>
        <begin position="148"/>
        <end position="159"/>
    </location>
</feature>
<feature type="domain" description="WRKY" evidence="3">
    <location>
        <begin position="166"/>
        <end position="277"/>
    </location>
</feature>
<dbReference type="AlphaFoldDB" id="A0A8T1YM39"/>
<feature type="compositionally biased region" description="Low complexity" evidence="1">
    <location>
        <begin position="106"/>
        <end position="115"/>
    </location>
</feature>
<keyword evidence="5" id="KW-1185">Reference proteome</keyword>
<comment type="caution">
    <text evidence="4">The sequence shown here is derived from an EMBL/GenBank/DDBJ whole genome shotgun (WGS) entry which is preliminary data.</text>
</comment>
<dbReference type="SMART" id="SM00774">
    <property type="entry name" value="WRKY"/>
    <property type="match status" value="1"/>
</dbReference>
<dbReference type="PROSITE" id="PS50811">
    <property type="entry name" value="WRKY"/>
    <property type="match status" value="1"/>
</dbReference>
<feature type="transmembrane region" description="Helical" evidence="2">
    <location>
        <begin position="193"/>
        <end position="211"/>
    </location>
</feature>
<organism evidence="4 5">
    <name type="scientific">Arabidopsis suecica</name>
    <name type="common">Swedish thale-cress</name>
    <name type="synonym">Cardaminopsis suecica</name>
    <dbReference type="NCBI Taxonomy" id="45249"/>
    <lineage>
        <taxon>Eukaryota</taxon>
        <taxon>Viridiplantae</taxon>
        <taxon>Streptophyta</taxon>
        <taxon>Embryophyta</taxon>
        <taxon>Tracheophyta</taxon>
        <taxon>Spermatophyta</taxon>
        <taxon>Magnoliopsida</taxon>
        <taxon>eudicotyledons</taxon>
        <taxon>Gunneridae</taxon>
        <taxon>Pentapetalae</taxon>
        <taxon>rosids</taxon>
        <taxon>malvids</taxon>
        <taxon>Brassicales</taxon>
        <taxon>Brassicaceae</taxon>
        <taxon>Camelineae</taxon>
        <taxon>Arabidopsis</taxon>
    </lineage>
</organism>
<dbReference type="GO" id="GO:0003700">
    <property type="term" value="F:DNA-binding transcription factor activity"/>
    <property type="evidence" value="ECO:0007669"/>
    <property type="project" value="InterPro"/>
</dbReference>
<name>A0A8T1YM39_ARASU</name>
<dbReference type="PIRSF" id="PIRSF038130">
    <property type="entry name" value="TF_WRKY_IIc"/>
    <property type="match status" value="1"/>
</dbReference>
<keyword evidence="2" id="KW-0812">Transmembrane</keyword>
<feature type="region of interest" description="Disordered" evidence="1">
    <location>
        <begin position="74"/>
        <end position="165"/>
    </location>
</feature>
<proteinExistence type="predicted"/>
<keyword evidence="2" id="KW-0472">Membrane</keyword>
<gene>
    <name evidence="4" type="ORF">ISN44_As12g023560</name>
</gene>
<dbReference type="InterPro" id="IPR017396">
    <property type="entry name" value="TF_WRKY_IIc"/>
</dbReference>
<dbReference type="PANTHER" id="PTHR31221:SF325">
    <property type="entry name" value="WRKY TRANSCRIPTION FACTOR 28"/>
    <property type="match status" value="1"/>
</dbReference>
<protein>
    <submittedName>
        <fullName evidence="4">WRKY domain</fullName>
    </submittedName>
</protein>
<dbReference type="Pfam" id="PF03106">
    <property type="entry name" value="WRKY"/>
    <property type="match status" value="2"/>
</dbReference>